<protein>
    <submittedName>
        <fullName evidence="1">Uncharacterized protein</fullName>
    </submittedName>
</protein>
<accession>X0XH91</accession>
<feature type="non-terminal residue" evidence="1">
    <location>
        <position position="1"/>
    </location>
</feature>
<dbReference type="AlphaFoldDB" id="X0XH91"/>
<proteinExistence type="predicted"/>
<organism evidence="1">
    <name type="scientific">marine sediment metagenome</name>
    <dbReference type="NCBI Taxonomy" id="412755"/>
    <lineage>
        <taxon>unclassified sequences</taxon>
        <taxon>metagenomes</taxon>
        <taxon>ecological metagenomes</taxon>
    </lineage>
</organism>
<comment type="caution">
    <text evidence="1">The sequence shown here is derived from an EMBL/GenBank/DDBJ whole genome shotgun (WGS) entry which is preliminary data.</text>
</comment>
<sequence>KELNHYYWCKDDYFSYPKEDWDNALPTLIKDTIIPWADDINKELHKNNDR</sequence>
<gene>
    <name evidence="1" type="ORF">S01H1_83025</name>
</gene>
<evidence type="ECO:0000313" key="1">
    <source>
        <dbReference type="EMBL" id="GAG42544.1"/>
    </source>
</evidence>
<dbReference type="EMBL" id="BARS01056361">
    <property type="protein sequence ID" value="GAG42544.1"/>
    <property type="molecule type" value="Genomic_DNA"/>
</dbReference>
<reference evidence="1" key="1">
    <citation type="journal article" date="2014" name="Front. Microbiol.">
        <title>High frequency of phylogenetically diverse reductive dehalogenase-homologous genes in deep subseafloor sedimentary metagenomes.</title>
        <authorList>
            <person name="Kawai M."/>
            <person name="Futagami T."/>
            <person name="Toyoda A."/>
            <person name="Takaki Y."/>
            <person name="Nishi S."/>
            <person name="Hori S."/>
            <person name="Arai W."/>
            <person name="Tsubouchi T."/>
            <person name="Morono Y."/>
            <person name="Uchiyama I."/>
            <person name="Ito T."/>
            <person name="Fujiyama A."/>
            <person name="Inagaki F."/>
            <person name="Takami H."/>
        </authorList>
    </citation>
    <scope>NUCLEOTIDE SEQUENCE</scope>
    <source>
        <strain evidence="1">Expedition CK06-06</strain>
    </source>
</reference>
<name>X0XH91_9ZZZZ</name>